<dbReference type="AlphaFoldDB" id="A0A0E0D258"/>
<protein>
    <recommendedName>
        <fullName evidence="4">DUF834 domain-containing protein</fullName>
    </recommendedName>
</protein>
<evidence type="ECO:0000313" key="2">
    <source>
        <dbReference type="EnsemblPlants" id="OMERI03G19500.1"/>
    </source>
</evidence>
<evidence type="ECO:0000313" key="3">
    <source>
        <dbReference type="Proteomes" id="UP000008021"/>
    </source>
</evidence>
<feature type="compositionally biased region" description="Low complexity" evidence="1">
    <location>
        <begin position="14"/>
        <end position="34"/>
    </location>
</feature>
<dbReference type="Gramene" id="OMERI03G19500.1">
    <property type="protein sequence ID" value="OMERI03G19500.1"/>
    <property type="gene ID" value="OMERI03G19500"/>
</dbReference>
<proteinExistence type="predicted"/>
<dbReference type="HOGENOM" id="CLU_181802_0_0_1"/>
<feature type="region of interest" description="Disordered" evidence="1">
    <location>
        <begin position="1"/>
        <end position="74"/>
    </location>
</feature>
<reference evidence="2" key="1">
    <citation type="submission" date="2015-04" db="UniProtKB">
        <authorList>
            <consortium name="EnsemblPlants"/>
        </authorList>
    </citation>
    <scope>IDENTIFICATION</scope>
</reference>
<reference evidence="2" key="2">
    <citation type="submission" date="2018-05" db="EMBL/GenBank/DDBJ databases">
        <title>OmerRS3 (Oryza meridionalis Reference Sequence Version 3).</title>
        <authorList>
            <person name="Zhang J."/>
            <person name="Kudrna D."/>
            <person name="Lee S."/>
            <person name="Talag J."/>
            <person name="Welchert J."/>
            <person name="Wing R.A."/>
        </authorList>
    </citation>
    <scope>NUCLEOTIDE SEQUENCE [LARGE SCALE GENOMIC DNA]</scope>
    <source>
        <strain evidence="2">cv. OR44</strain>
    </source>
</reference>
<evidence type="ECO:0000256" key="1">
    <source>
        <dbReference type="SAM" id="MobiDB-lite"/>
    </source>
</evidence>
<evidence type="ECO:0008006" key="4">
    <source>
        <dbReference type="Google" id="ProtNLM"/>
    </source>
</evidence>
<dbReference type="Proteomes" id="UP000008021">
    <property type="component" value="Chromosome 3"/>
</dbReference>
<organism evidence="2">
    <name type="scientific">Oryza meridionalis</name>
    <dbReference type="NCBI Taxonomy" id="40149"/>
    <lineage>
        <taxon>Eukaryota</taxon>
        <taxon>Viridiplantae</taxon>
        <taxon>Streptophyta</taxon>
        <taxon>Embryophyta</taxon>
        <taxon>Tracheophyta</taxon>
        <taxon>Spermatophyta</taxon>
        <taxon>Magnoliopsida</taxon>
        <taxon>Liliopsida</taxon>
        <taxon>Poales</taxon>
        <taxon>Poaceae</taxon>
        <taxon>BOP clade</taxon>
        <taxon>Oryzoideae</taxon>
        <taxon>Oryzeae</taxon>
        <taxon>Oryzinae</taxon>
        <taxon>Oryza</taxon>
    </lineage>
</organism>
<sequence length="99" mass="10201">MAGDGVEEVGGGRRPAWGWRRGGRWRTAGSGTAGDVDTAAARTAGDGMEEVDGRCGLRDGTGLPNGGGGTRARGRWPTAAALGRALRKIFDLDLSKCET</sequence>
<dbReference type="EnsemblPlants" id="OMERI03G19500.1">
    <property type="protein sequence ID" value="OMERI03G19500.1"/>
    <property type="gene ID" value="OMERI03G19500"/>
</dbReference>
<name>A0A0E0D258_9ORYZ</name>
<accession>A0A0E0D258</accession>
<keyword evidence="3" id="KW-1185">Reference proteome</keyword>